<organism evidence="5 6">
    <name type="scientific">Cytospora paraplurivora</name>
    <dbReference type="NCBI Taxonomy" id="2898453"/>
    <lineage>
        <taxon>Eukaryota</taxon>
        <taxon>Fungi</taxon>
        <taxon>Dikarya</taxon>
        <taxon>Ascomycota</taxon>
        <taxon>Pezizomycotina</taxon>
        <taxon>Sordariomycetes</taxon>
        <taxon>Sordariomycetidae</taxon>
        <taxon>Diaporthales</taxon>
        <taxon>Cytosporaceae</taxon>
        <taxon>Cytospora</taxon>
    </lineage>
</organism>
<comment type="caution">
    <text evidence="5">The sequence shown here is derived from an EMBL/GenBank/DDBJ whole genome shotgun (WGS) entry which is preliminary data.</text>
</comment>
<dbReference type="Pfam" id="PF08241">
    <property type="entry name" value="Methyltransf_11"/>
    <property type="match status" value="1"/>
</dbReference>
<keyword evidence="6" id="KW-1185">Reference proteome</keyword>
<evidence type="ECO:0000259" key="4">
    <source>
        <dbReference type="Pfam" id="PF08241"/>
    </source>
</evidence>
<dbReference type="PANTHER" id="PTHR44942:SF4">
    <property type="entry name" value="METHYLTRANSFERASE TYPE 11 DOMAIN-CONTAINING PROTEIN"/>
    <property type="match status" value="1"/>
</dbReference>
<dbReference type="PANTHER" id="PTHR44942">
    <property type="entry name" value="METHYLTRANSF_11 DOMAIN-CONTAINING PROTEIN"/>
    <property type="match status" value="1"/>
</dbReference>
<keyword evidence="3" id="KW-0808">Transferase</keyword>
<dbReference type="InterPro" id="IPR051052">
    <property type="entry name" value="Diverse_substrate_MTase"/>
</dbReference>
<dbReference type="Gene3D" id="3.40.50.150">
    <property type="entry name" value="Vaccinia Virus protein VP39"/>
    <property type="match status" value="1"/>
</dbReference>
<comment type="similarity">
    <text evidence="1">Belongs to the methyltransferase superfamily.</text>
</comment>
<evidence type="ECO:0000313" key="6">
    <source>
        <dbReference type="Proteomes" id="UP001320245"/>
    </source>
</evidence>
<dbReference type="EMBL" id="JAJSPL020000008">
    <property type="protein sequence ID" value="KAK7745457.1"/>
    <property type="molecule type" value="Genomic_DNA"/>
</dbReference>
<name>A0AAN9YJT4_9PEZI</name>
<proteinExistence type="inferred from homology"/>
<dbReference type="AlphaFoldDB" id="A0AAN9YJT4"/>
<gene>
    <name evidence="5" type="ORF">SLS53_002955</name>
</gene>
<accession>A0AAN9YJT4</accession>
<keyword evidence="2" id="KW-0489">Methyltransferase</keyword>
<feature type="domain" description="Methyltransferase type 11" evidence="4">
    <location>
        <begin position="51"/>
        <end position="145"/>
    </location>
</feature>
<evidence type="ECO:0000256" key="1">
    <source>
        <dbReference type="ARBA" id="ARBA00008361"/>
    </source>
</evidence>
<reference evidence="5 6" key="1">
    <citation type="journal article" date="2023" name="PLoS ONE">
        <title>Cytospora paraplurivora sp. nov. isolated from orchards with fruit tree decline syndrome in Ontario, Canada.</title>
        <authorList>
            <person name="Ilyukhin E."/>
            <person name="Nguyen H.D.T."/>
            <person name="Castle A.J."/>
            <person name="Ellouze W."/>
        </authorList>
    </citation>
    <scope>NUCLEOTIDE SEQUENCE [LARGE SCALE GENOMIC DNA]</scope>
    <source>
        <strain evidence="5 6">FDS-564</strain>
    </source>
</reference>
<dbReference type="GO" id="GO:0008757">
    <property type="term" value="F:S-adenosylmethionine-dependent methyltransferase activity"/>
    <property type="evidence" value="ECO:0007669"/>
    <property type="project" value="InterPro"/>
</dbReference>
<protein>
    <recommendedName>
        <fullName evidence="4">Methyltransferase type 11 domain-containing protein</fullName>
    </recommendedName>
</protein>
<sequence length="293" mass="32953">MSSQGIAHTAAEGFKDGKAYDAHRPAYPAAAVQRLLEHMRLADKPHARIVEIAAGTGKFTEALAARHEGFEVIAVEPHPDMRRELDAKGLRGVSVRDGTAEDMRTKSAVEDGWGDGCIAAQAFHWFATNEALGEIHRVLVPGAVFGMIWNIDDHNKPQAWKSSTAWAQHLNDWINSLASEDAHPFRELKWQEIFSDQLKSNPVQVIRDTLTNKLPQFSLPIGQDSVEWTHWLSEEALWRRINTLSQVALLEGEEREKAEEIFREAMAMDDVVRNEKGELECHGRTYLAWTDGI</sequence>
<evidence type="ECO:0000313" key="5">
    <source>
        <dbReference type="EMBL" id="KAK7745457.1"/>
    </source>
</evidence>
<dbReference type="InterPro" id="IPR029063">
    <property type="entry name" value="SAM-dependent_MTases_sf"/>
</dbReference>
<dbReference type="Proteomes" id="UP001320245">
    <property type="component" value="Unassembled WGS sequence"/>
</dbReference>
<evidence type="ECO:0000256" key="2">
    <source>
        <dbReference type="ARBA" id="ARBA00022603"/>
    </source>
</evidence>
<dbReference type="GO" id="GO:0032259">
    <property type="term" value="P:methylation"/>
    <property type="evidence" value="ECO:0007669"/>
    <property type="project" value="UniProtKB-KW"/>
</dbReference>
<dbReference type="CDD" id="cd02440">
    <property type="entry name" value="AdoMet_MTases"/>
    <property type="match status" value="1"/>
</dbReference>
<dbReference type="InterPro" id="IPR013216">
    <property type="entry name" value="Methyltransf_11"/>
</dbReference>
<dbReference type="SUPFAM" id="SSF53335">
    <property type="entry name" value="S-adenosyl-L-methionine-dependent methyltransferases"/>
    <property type="match status" value="1"/>
</dbReference>
<evidence type="ECO:0000256" key="3">
    <source>
        <dbReference type="ARBA" id="ARBA00022679"/>
    </source>
</evidence>